<protein>
    <submittedName>
        <fullName evidence="1">Uncharacterized protein</fullName>
    </submittedName>
</protein>
<dbReference type="AlphaFoldDB" id="A0A2P4ZDI2"/>
<proteinExistence type="predicted"/>
<gene>
    <name evidence="1" type="ORF">TGAM01_v208817</name>
</gene>
<reference evidence="1 2" key="1">
    <citation type="journal article" date="2016" name="Genome Announc.">
        <title>Draft Whole-Genome Sequence of Trichoderma gamsii T6085, a Promising Biocontrol Agent of Fusarium Head Blight on Wheat.</title>
        <authorList>
            <person name="Baroncelli R."/>
            <person name="Zapparata A."/>
            <person name="Piaggeschi G."/>
            <person name="Sarrocco S."/>
            <person name="Vannacci G."/>
        </authorList>
    </citation>
    <scope>NUCLEOTIDE SEQUENCE [LARGE SCALE GENOMIC DNA]</scope>
    <source>
        <strain evidence="1 2">T6085</strain>
    </source>
</reference>
<dbReference type="Proteomes" id="UP000054821">
    <property type="component" value="Unassembled WGS sequence"/>
</dbReference>
<dbReference type="EMBL" id="JPDN02000039">
    <property type="protein sequence ID" value="PON22334.1"/>
    <property type="molecule type" value="Genomic_DNA"/>
</dbReference>
<evidence type="ECO:0000313" key="2">
    <source>
        <dbReference type="Proteomes" id="UP000054821"/>
    </source>
</evidence>
<sequence>MPTIHRKDAQELAASAMSSILDAHNVNHAFIGGFTVGTLRGDRPTGFNVELDINANGHIDIVLDNVEPRHILTWSLTLNLPPVSKFHSILSPPIHASLCKAPSFAPNLDDDESADEVDQ</sequence>
<keyword evidence="2" id="KW-1185">Reference proteome</keyword>
<evidence type="ECO:0000313" key="1">
    <source>
        <dbReference type="EMBL" id="PON22334.1"/>
    </source>
</evidence>
<dbReference type="RefSeq" id="XP_024404843.1">
    <property type="nucleotide sequence ID" value="XM_024550415.1"/>
</dbReference>
<accession>A0A2P4ZDI2</accession>
<name>A0A2P4ZDI2_9HYPO</name>
<comment type="caution">
    <text evidence="1">The sequence shown here is derived from an EMBL/GenBank/DDBJ whole genome shotgun (WGS) entry which is preliminary data.</text>
</comment>
<organism evidence="1 2">
    <name type="scientific">Trichoderma gamsii</name>
    <dbReference type="NCBI Taxonomy" id="398673"/>
    <lineage>
        <taxon>Eukaryota</taxon>
        <taxon>Fungi</taxon>
        <taxon>Dikarya</taxon>
        <taxon>Ascomycota</taxon>
        <taxon>Pezizomycotina</taxon>
        <taxon>Sordariomycetes</taxon>
        <taxon>Hypocreomycetidae</taxon>
        <taxon>Hypocreales</taxon>
        <taxon>Hypocreaceae</taxon>
        <taxon>Trichoderma</taxon>
    </lineage>
</organism>
<dbReference type="GeneID" id="36347804"/>